<gene>
    <name evidence="1" type="ORF">BCV19_18415</name>
</gene>
<dbReference type="AlphaFoldDB" id="A0A0P6Z0E5"/>
<evidence type="ECO:0000313" key="2">
    <source>
        <dbReference type="Proteomes" id="UP000235405"/>
    </source>
</evidence>
<comment type="caution">
    <text evidence="1">The sequence shown here is derived from an EMBL/GenBank/DDBJ whole genome shotgun (WGS) entry which is preliminary data.</text>
</comment>
<protein>
    <submittedName>
        <fullName evidence="1">Uncharacterized protein</fullName>
    </submittedName>
</protein>
<organism evidence="1 2">
    <name type="scientific">Vibrio splendidus</name>
    <dbReference type="NCBI Taxonomy" id="29497"/>
    <lineage>
        <taxon>Bacteria</taxon>
        <taxon>Pseudomonadati</taxon>
        <taxon>Pseudomonadota</taxon>
        <taxon>Gammaproteobacteria</taxon>
        <taxon>Vibrionales</taxon>
        <taxon>Vibrionaceae</taxon>
        <taxon>Vibrio</taxon>
    </lineage>
</organism>
<reference evidence="2" key="1">
    <citation type="submission" date="2016-07" db="EMBL/GenBank/DDBJ databases">
        <title>Nontailed viruses are major unrecognized killers of bacteria in the ocean.</title>
        <authorList>
            <person name="Kauffman K."/>
            <person name="Hussain F."/>
            <person name="Yang J."/>
            <person name="Arevalo P."/>
            <person name="Brown J."/>
            <person name="Cutler M."/>
            <person name="Kelly L."/>
            <person name="Polz M.F."/>
        </authorList>
    </citation>
    <scope>NUCLEOTIDE SEQUENCE [LARGE SCALE GENOMIC DNA]</scope>
    <source>
        <strain evidence="2">10N.286.54.F3</strain>
    </source>
</reference>
<proteinExistence type="predicted"/>
<dbReference type="RefSeq" id="WP_017083461.1">
    <property type="nucleotide sequence ID" value="NZ_CAWMQV010000075.1"/>
</dbReference>
<sequence>MKPNRSTGLTGHIRHCPCCSTELVIKDHIHVCPRNEIGDCYFDGYDQHEQRANADFIDHASANDSLVYGISEH</sequence>
<dbReference type="EMBL" id="MCSW01000220">
    <property type="protein sequence ID" value="PMF17635.1"/>
    <property type="molecule type" value="Genomic_DNA"/>
</dbReference>
<evidence type="ECO:0000313" key="1">
    <source>
        <dbReference type="EMBL" id="PMF17635.1"/>
    </source>
</evidence>
<accession>A0A0P6Z0E5</accession>
<dbReference type="Proteomes" id="UP000235405">
    <property type="component" value="Unassembled WGS sequence"/>
</dbReference>
<name>A0A0P6Z0E5_VIBSP</name>